<dbReference type="Gene3D" id="3.40.50.300">
    <property type="entry name" value="P-loop containing nucleotide triphosphate hydrolases"/>
    <property type="match status" value="1"/>
</dbReference>
<evidence type="ECO:0000259" key="1">
    <source>
        <dbReference type="Pfam" id="PF01656"/>
    </source>
</evidence>
<dbReference type="RefSeq" id="WP_249296225.1">
    <property type="nucleotide sequence ID" value="NZ_JACRSV010000006.1"/>
</dbReference>
<dbReference type="AlphaFoldDB" id="A0A926I8H7"/>
<dbReference type="InterPro" id="IPR002586">
    <property type="entry name" value="CobQ/CobB/MinD/ParA_Nub-bd_dom"/>
</dbReference>
<protein>
    <submittedName>
        <fullName evidence="2">Cobalamin biosynthesis protein CobQ</fullName>
    </submittedName>
</protein>
<keyword evidence="3" id="KW-1185">Reference proteome</keyword>
<name>A0A926I8H7_9FIRM</name>
<sequence length="225" mass="24763">MFFVEKRLNIITGHYGSGKTNLAVNIALDLSKKRKKVAIIDLDIVNPYFRTADFKALFAQNQICLAAPVYAGSNLDIPALPPEIETLLSDEEITVVVDVGGDDAGAIALGRYAGLIESMDFDMFYVVNRYRLGTSTPKDSVNLMKEIEKASRLQTTAIINNSNLGEGTTGKDILDSLPYANEICRETGLPLAATAVFLQKALEVQLPMEYPIRIFVTKPWEQGPF</sequence>
<feature type="domain" description="CobQ/CobB/MinD/ParA nucleotide binding" evidence="1">
    <location>
        <begin position="16"/>
        <end position="148"/>
    </location>
</feature>
<evidence type="ECO:0000313" key="2">
    <source>
        <dbReference type="EMBL" id="MBC8560926.1"/>
    </source>
</evidence>
<dbReference type="SUPFAM" id="SSF52540">
    <property type="entry name" value="P-loop containing nucleoside triphosphate hydrolases"/>
    <property type="match status" value="1"/>
</dbReference>
<dbReference type="Pfam" id="PF01656">
    <property type="entry name" value="CbiA"/>
    <property type="match status" value="1"/>
</dbReference>
<accession>A0A926I8H7</accession>
<dbReference type="Proteomes" id="UP000610760">
    <property type="component" value="Unassembled WGS sequence"/>
</dbReference>
<organism evidence="2 3">
    <name type="scientific">Fumia xinanensis</name>
    <dbReference type="NCBI Taxonomy" id="2763659"/>
    <lineage>
        <taxon>Bacteria</taxon>
        <taxon>Bacillati</taxon>
        <taxon>Bacillota</taxon>
        <taxon>Clostridia</taxon>
        <taxon>Eubacteriales</taxon>
        <taxon>Oscillospiraceae</taxon>
        <taxon>Fumia</taxon>
    </lineage>
</organism>
<gene>
    <name evidence="2" type="ORF">H8710_12730</name>
</gene>
<dbReference type="InterPro" id="IPR027417">
    <property type="entry name" value="P-loop_NTPase"/>
</dbReference>
<proteinExistence type="predicted"/>
<comment type="caution">
    <text evidence="2">The sequence shown here is derived from an EMBL/GenBank/DDBJ whole genome shotgun (WGS) entry which is preliminary data.</text>
</comment>
<dbReference type="EMBL" id="JACRSV010000006">
    <property type="protein sequence ID" value="MBC8560926.1"/>
    <property type="molecule type" value="Genomic_DNA"/>
</dbReference>
<evidence type="ECO:0000313" key="3">
    <source>
        <dbReference type="Proteomes" id="UP000610760"/>
    </source>
</evidence>
<reference evidence="2" key="1">
    <citation type="submission" date="2020-08" db="EMBL/GenBank/DDBJ databases">
        <title>Genome public.</title>
        <authorList>
            <person name="Liu C."/>
            <person name="Sun Q."/>
        </authorList>
    </citation>
    <scope>NUCLEOTIDE SEQUENCE</scope>
    <source>
        <strain evidence="2">NSJ-33</strain>
    </source>
</reference>